<organism evidence="8 9">
    <name type="scientific">Flavobacterium rivuli WB 3.3-2 = DSM 21788</name>
    <dbReference type="NCBI Taxonomy" id="1121895"/>
    <lineage>
        <taxon>Bacteria</taxon>
        <taxon>Pseudomonadati</taxon>
        <taxon>Bacteroidota</taxon>
        <taxon>Flavobacteriia</taxon>
        <taxon>Flavobacteriales</taxon>
        <taxon>Flavobacteriaceae</taxon>
        <taxon>Flavobacterium</taxon>
    </lineage>
</organism>
<dbReference type="PRINTS" id="PR00153">
    <property type="entry name" value="CSAPPISMRASE"/>
</dbReference>
<proteinExistence type="predicted"/>
<dbReference type="InterPro" id="IPR002130">
    <property type="entry name" value="Cyclophilin-type_PPIase_dom"/>
</dbReference>
<accession>A0A0A2M697</accession>
<dbReference type="PROSITE" id="PS50059">
    <property type="entry name" value="FKBP_PPIASE"/>
    <property type="match status" value="1"/>
</dbReference>
<dbReference type="SUPFAM" id="SSF50891">
    <property type="entry name" value="Cyclophilin-like"/>
    <property type="match status" value="1"/>
</dbReference>
<dbReference type="Pfam" id="PF00160">
    <property type="entry name" value="Pro_isomerase"/>
    <property type="match status" value="1"/>
</dbReference>
<dbReference type="eggNOG" id="COG0652">
    <property type="taxonomic scope" value="Bacteria"/>
</dbReference>
<dbReference type="PANTHER" id="PTHR45625:SF4">
    <property type="entry name" value="PEPTIDYLPROLYL ISOMERASE DOMAIN AND WD REPEAT-CONTAINING PROTEIN 1"/>
    <property type="match status" value="1"/>
</dbReference>
<dbReference type="Pfam" id="PF00254">
    <property type="entry name" value="FKBP_C"/>
    <property type="match status" value="1"/>
</dbReference>
<evidence type="ECO:0000313" key="8">
    <source>
        <dbReference type="EMBL" id="KGO87799.1"/>
    </source>
</evidence>
<evidence type="ECO:0000256" key="4">
    <source>
        <dbReference type="ARBA" id="ARBA00023235"/>
    </source>
</evidence>
<dbReference type="GO" id="GO:0003755">
    <property type="term" value="F:peptidyl-prolyl cis-trans isomerase activity"/>
    <property type="evidence" value="ECO:0007669"/>
    <property type="project" value="UniProtKB-KW"/>
</dbReference>
<dbReference type="SUPFAM" id="SSF54534">
    <property type="entry name" value="FKBP-like"/>
    <property type="match status" value="1"/>
</dbReference>
<dbReference type="PANTHER" id="PTHR45625">
    <property type="entry name" value="PEPTIDYL-PROLYL CIS-TRANS ISOMERASE-RELATED"/>
    <property type="match status" value="1"/>
</dbReference>
<keyword evidence="4 5" id="KW-0413">Isomerase</keyword>
<dbReference type="InterPro" id="IPR001179">
    <property type="entry name" value="PPIase_FKBP_dom"/>
</dbReference>
<sequence>MTSLFLSLVAILFSCKNTPPPDYAKLGDGLYAEIETNKGIIVEKLEYQKTPLTVANFVTLAEGKNEMVDAKYKGKPFYDGLKWHRVIKDFMIQGGDPAGDGSGGPGYKFADEITDLKHDKAGTLSMANAGAGTNGSQFFITHKATPHLDGLHTVFGYTVQGIDVLNSIEQNDVIKSVKIVRVGKDAKRFNAPKIFKEYYEKAAAAVKAKEAAAAKAKTDKLAYFAEAKATGTKTASGLVYKILAKGPGQKALDGSQVQINYSGYLESTAFLFDSSIAQVAKDMGNYIPQKDAAGAYRPIPFTIGTKSGMIPGFIEGLEKMNPGDKAIIFIPSHLGYGERGMPQGKIPGNANLVFELEMIAE</sequence>
<dbReference type="STRING" id="1121895.GCA_000378485_01577"/>
<evidence type="ECO:0000259" key="7">
    <source>
        <dbReference type="PROSITE" id="PS50072"/>
    </source>
</evidence>
<dbReference type="InterPro" id="IPR046357">
    <property type="entry name" value="PPIase_dom_sf"/>
</dbReference>
<dbReference type="CDD" id="cd00317">
    <property type="entry name" value="cyclophilin"/>
    <property type="match status" value="1"/>
</dbReference>
<comment type="catalytic activity">
    <reaction evidence="1 5">
        <text>[protein]-peptidylproline (omega=180) = [protein]-peptidylproline (omega=0)</text>
        <dbReference type="Rhea" id="RHEA:16237"/>
        <dbReference type="Rhea" id="RHEA-COMP:10747"/>
        <dbReference type="Rhea" id="RHEA-COMP:10748"/>
        <dbReference type="ChEBI" id="CHEBI:83833"/>
        <dbReference type="ChEBI" id="CHEBI:83834"/>
        <dbReference type="EC" id="5.2.1.8"/>
    </reaction>
</comment>
<gene>
    <name evidence="8" type="ORF">Q765_04735</name>
</gene>
<evidence type="ECO:0000256" key="5">
    <source>
        <dbReference type="PROSITE-ProRule" id="PRU00277"/>
    </source>
</evidence>
<protein>
    <recommendedName>
        <fullName evidence="2 5">peptidylprolyl isomerase</fullName>
        <ecNumber evidence="2 5">5.2.1.8</ecNumber>
    </recommendedName>
</protein>
<feature type="domain" description="PPIase cyclophilin-type" evidence="7">
    <location>
        <begin position="35"/>
        <end position="170"/>
    </location>
</feature>
<keyword evidence="9" id="KW-1185">Reference proteome</keyword>
<comment type="caution">
    <text evidence="8">The sequence shown here is derived from an EMBL/GenBank/DDBJ whole genome shotgun (WGS) entry which is preliminary data.</text>
</comment>
<dbReference type="eggNOG" id="COG0545">
    <property type="taxonomic scope" value="Bacteria"/>
</dbReference>
<reference evidence="8 9" key="1">
    <citation type="submission" date="2013-09" db="EMBL/GenBank/DDBJ databases">
        <authorList>
            <person name="Zeng Z."/>
            <person name="Chen C."/>
        </authorList>
    </citation>
    <scope>NUCLEOTIDE SEQUENCE [LARGE SCALE GENOMIC DNA]</scope>
    <source>
        <strain evidence="8 9">WB 3.3-2</strain>
    </source>
</reference>
<feature type="domain" description="PPIase FKBP-type" evidence="6">
    <location>
        <begin position="254"/>
        <end position="361"/>
    </location>
</feature>
<evidence type="ECO:0000259" key="6">
    <source>
        <dbReference type="PROSITE" id="PS50059"/>
    </source>
</evidence>
<dbReference type="Gene3D" id="2.40.100.10">
    <property type="entry name" value="Cyclophilin-like"/>
    <property type="match status" value="1"/>
</dbReference>
<dbReference type="EMBL" id="JRLX01000003">
    <property type="protein sequence ID" value="KGO87799.1"/>
    <property type="molecule type" value="Genomic_DNA"/>
</dbReference>
<dbReference type="AlphaFoldDB" id="A0A0A2M697"/>
<dbReference type="PROSITE" id="PS50072">
    <property type="entry name" value="CSA_PPIASE_2"/>
    <property type="match status" value="1"/>
</dbReference>
<dbReference type="Proteomes" id="UP000030152">
    <property type="component" value="Unassembled WGS sequence"/>
</dbReference>
<evidence type="ECO:0000256" key="3">
    <source>
        <dbReference type="ARBA" id="ARBA00023110"/>
    </source>
</evidence>
<evidence type="ECO:0000256" key="2">
    <source>
        <dbReference type="ARBA" id="ARBA00013194"/>
    </source>
</evidence>
<evidence type="ECO:0000313" key="9">
    <source>
        <dbReference type="Proteomes" id="UP000030152"/>
    </source>
</evidence>
<keyword evidence="3 5" id="KW-0697">Rotamase</keyword>
<dbReference type="Gene3D" id="3.10.50.40">
    <property type="match status" value="1"/>
</dbReference>
<dbReference type="InterPro" id="IPR044666">
    <property type="entry name" value="Cyclophilin_A-like"/>
</dbReference>
<dbReference type="EC" id="5.2.1.8" evidence="2 5"/>
<evidence type="ECO:0000256" key="1">
    <source>
        <dbReference type="ARBA" id="ARBA00000971"/>
    </source>
</evidence>
<dbReference type="InterPro" id="IPR029000">
    <property type="entry name" value="Cyclophilin-like_dom_sf"/>
</dbReference>
<name>A0A0A2M697_9FLAO</name>